<accession>A0AAD4MYG2</accession>
<dbReference type="PANTHER" id="PTHR34149">
    <property type="entry name" value="PROTEIN CBG11905-RELATED"/>
    <property type="match status" value="1"/>
</dbReference>
<keyword evidence="2" id="KW-0472">Membrane</keyword>
<proteinExistence type="predicted"/>
<dbReference type="Pfam" id="PF10853">
    <property type="entry name" value="DUF2650"/>
    <property type="match status" value="1"/>
</dbReference>
<keyword evidence="2" id="KW-1133">Transmembrane helix</keyword>
<keyword evidence="2" id="KW-0812">Transmembrane</keyword>
<name>A0AAD4MYG2_9BILA</name>
<dbReference type="EMBL" id="JAKKPZ010000033">
    <property type="protein sequence ID" value="KAI1708821.1"/>
    <property type="molecule type" value="Genomic_DNA"/>
</dbReference>
<sequence>MVVWADLPERPHDFQRPKRWKDKNFGQWCRNLTINRHTQCPPASPFHWFVCCGESGVECCGGIQTWAYFVFGSLFMSAFIIFSFYVLLKFDLICQQSTWPTDRDSKKECEKMVESPGKTRPSTPCSTLLSSQSSSDNSPSMSPANQTRDEVTHNLTDVESRDPECHSDMKVVVVDGPQRRL</sequence>
<dbReference type="AlphaFoldDB" id="A0AAD4MYG2"/>
<feature type="region of interest" description="Disordered" evidence="1">
    <location>
        <begin position="112"/>
        <end position="167"/>
    </location>
</feature>
<feature type="transmembrane region" description="Helical" evidence="2">
    <location>
        <begin position="66"/>
        <end position="88"/>
    </location>
</feature>
<feature type="compositionally biased region" description="Low complexity" evidence="1">
    <location>
        <begin position="121"/>
        <end position="143"/>
    </location>
</feature>
<dbReference type="InterPro" id="IPR022559">
    <property type="entry name" value="SUP-1-like"/>
</dbReference>
<gene>
    <name evidence="3" type="ORF">DdX_11575</name>
</gene>
<evidence type="ECO:0000313" key="3">
    <source>
        <dbReference type="EMBL" id="KAI1708821.1"/>
    </source>
</evidence>
<evidence type="ECO:0000256" key="2">
    <source>
        <dbReference type="SAM" id="Phobius"/>
    </source>
</evidence>
<dbReference type="Proteomes" id="UP001201812">
    <property type="component" value="Unassembled WGS sequence"/>
</dbReference>
<comment type="caution">
    <text evidence="3">The sequence shown here is derived from an EMBL/GenBank/DDBJ whole genome shotgun (WGS) entry which is preliminary data.</text>
</comment>
<keyword evidence="4" id="KW-1185">Reference proteome</keyword>
<evidence type="ECO:0000256" key="1">
    <source>
        <dbReference type="SAM" id="MobiDB-lite"/>
    </source>
</evidence>
<protein>
    <submittedName>
        <fullName evidence="3">Protein SUP-1</fullName>
    </submittedName>
</protein>
<evidence type="ECO:0000313" key="4">
    <source>
        <dbReference type="Proteomes" id="UP001201812"/>
    </source>
</evidence>
<organism evidence="3 4">
    <name type="scientific">Ditylenchus destructor</name>
    <dbReference type="NCBI Taxonomy" id="166010"/>
    <lineage>
        <taxon>Eukaryota</taxon>
        <taxon>Metazoa</taxon>
        <taxon>Ecdysozoa</taxon>
        <taxon>Nematoda</taxon>
        <taxon>Chromadorea</taxon>
        <taxon>Rhabditida</taxon>
        <taxon>Tylenchina</taxon>
        <taxon>Tylenchomorpha</taxon>
        <taxon>Sphaerularioidea</taxon>
        <taxon>Anguinidae</taxon>
        <taxon>Anguininae</taxon>
        <taxon>Ditylenchus</taxon>
    </lineage>
</organism>
<reference evidence="3" key="1">
    <citation type="submission" date="2022-01" db="EMBL/GenBank/DDBJ databases">
        <title>Genome Sequence Resource for Two Populations of Ditylenchus destructor, the Migratory Endoparasitic Phytonematode.</title>
        <authorList>
            <person name="Zhang H."/>
            <person name="Lin R."/>
            <person name="Xie B."/>
        </authorList>
    </citation>
    <scope>NUCLEOTIDE SEQUENCE</scope>
    <source>
        <strain evidence="3">BazhouSP</strain>
    </source>
</reference>
<dbReference type="PANTHER" id="PTHR34149:SF5">
    <property type="entry name" value="TRANSMEMBRANE PROTEIN"/>
    <property type="match status" value="1"/>
</dbReference>
<feature type="compositionally biased region" description="Basic and acidic residues" evidence="1">
    <location>
        <begin position="147"/>
        <end position="167"/>
    </location>
</feature>